<dbReference type="AlphaFoldDB" id="A0A4C1SYG5"/>
<evidence type="ECO:0000256" key="2">
    <source>
        <dbReference type="SAM" id="Phobius"/>
    </source>
</evidence>
<dbReference type="EMBL" id="BGZK01008151">
    <property type="protein sequence ID" value="GBP07239.1"/>
    <property type="molecule type" value="Genomic_DNA"/>
</dbReference>
<name>A0A4C1SYG5_EUMVA</name>
<gene>
    <name evidence="3" type="ORF">EVAR_73037_1</name>
</gene>
<dbReference type="Proteomes" id="UP000299102">
    <property type="component" value="Unassembled WGS sequence"/>
</dbReference>
<evidence type="ECO:0000256" key="1">
    <source>
        <dbReference type="SAM" id="MobiDB-lite"/>
    </source>
</evidence>
<protein>
    <submittedName>
        <fullName evidence="3">Uncharacterized protein</fullName>
    </submittedName>
</protein>
<sequence>MSEPSQAAINSTMPQPEEVIDLLPETTCELSYSRKKSLVVAQHQLALQPEQSAKAVVPLSSSLPSKLLRFHAKKSAQALLQRMCSQEQSVDSQFDSDEGLTMFTVAIAATMGMIIYRRIAVIRWIPCRNQQPTMSPPPPRNSPSTENTDEN</sequence>
<feature type="region of interest" description="Disordered" evidence="1">
    <location>
        <begin position="129"/>
        <end position="151"/>
    </location>
</feature>
<accession>A0A4C1SYG5</accession>
<proteinExistence type="predicted"/>
<comment type="caution">
    <text evidence="3">The sequence shown here is derived from an EMBL/GenBank/DDBJ whole genome shotgun (WGS) entry which is preliminary data.</text>
</comment>
<organism evidence="3 4">
    <name type="scientific">Eumeta variegata</name>
    <name type="common">Bagworm moth</name>
    <name type="synonym">Eumeta japonica</name>
    <dbReference type="NCBI Taxonomy" id="151549"/>
    <lineage>
        <taxon>Eukaryota</taxon>
        <taxon>Metazoa</taxon>
        <taxon>Ecdysozoa</taxon>
        <taxon>Arthropoda</taxon>
        <taxon>Hexapoda</taxon>
        <taxon>Insecta</taxon>
        <taxon>Pterygota</taxon>
        <taxon>Neoptera</taxon>
        <taxon>Endopterygota</taxon>
        <taxon>Lepidoptera</taxon>
        <taxon>Glossata</taxon>
        <taxon>Ditrysia</taxon>
        <taxon>Tineoidea</taxon>
        <taxon>Psychidae</taxon>
        <taxon>Oiketicinae</taxon>
        <taxon>Eumeta</taxon>
    </lineage>
</organism>
<evidence type="ECO:0000313" key="4">
    <source>
        <dbReference type="Proteomes" id="UP000299102"/>
    </source>
</evidence>
<keyword evidence="2" id="KW-0812">Transmembrane</keyword>
<keyword evidence="2" id="KW-0472">Membrane</keyword>
<evidence type="ECO:0000313" key="3">
    <source>
        <dbReference type="EMBL" id="GBP07239.1"/>
    </source>
</evidence>
<feature type="transmembrane region" description="Helical" evidence="2">
    <location>
        <begin position="99"/>
        <end position="116"/>
    </location>
</feature>
<keyword evidence="2" id="KW-1133">Transmembrane helix</keyword>
<keyword evidence="4" id="KW-1185">Reference proteome</keyword>
<reference evidence="3 4" key="1">
    <citation type="journal article" date="2019" name="Commun. Biol.">
        <title>The bagworm genome reveals a unique fibroin gene that provides high tensile strength.</title>
        <authorList>
            <person name="Kono N."/>
            <person name="Nakamura H."/>
            <person name="Ohtoshi R."/>
            <person name="Tomita M."/>
            <person name="Numata K."/>
            <person name="Arakawa K."/>
        </authorList>
    </citation>
    <scope>NUCLEOTIDE SEQUENCE [LARGE SCALE GENOMIC DNA]</scope>
</reference>